<sequence>MDFLPAGHFLLQPRRDAFQSSAGAVDTTTLAAHDFDVDNRTGFMPPQPPPSTLPQDWSPWEAVLSDAIKRSIQLAQKVGLTQAEAESSAEWRASVRALPTLPIEALVASEIDLRRAHHVLTFVMHFYIHSLPLDQPVIIPESIGLPLLRVSKRLDLPPVLTYSDNVLYNWDLVHPSADPTPDLFNLRCQELFTGTNDEQEFYLTSARIELRGVEALELMRESMDELFVGDDIAVHRVCGYLEQLAVVINDLRELLMHIKEGCSPMVFNDEIRPWFRGRDSDPAQRPWVFEGIEEAGIPYPTEMSGPSAAQSSLIHVLDIFLGVVRYSHKETITGQSADVPAKRAFLDRMRAYMPRHHRNFLSHLAANPRPLRQTVIERRDAKFEAAYNTAVKALKTFRDSHITIVMAYIIDPSKKSHKEGDGPLKGTGGTNLAQFLREVTEGTGGAVLR</sequence>
<keyword evidence="6" id="KW-1185">Reference proteome</keyword>
<keyword evidence="4" id="KW-0349">Heme</keyword>
<dbReference type="GO" id="GO:0005737">
    <property type="term" value="C:cytoplasm"/>
    <property type="evidence" value="ECO:0007669"/>
    <property type="project" value="TreeGrafter"/>
</dbReference>
<evidence type="ECO:0000256" key="2">
    <source>
        <dbReference type="ARBA" id="ARBA00022723"/>
    </source>
</evidence>
<gene>
    <name evidence="5" type="ORF">CYLTODRAFT_488562</name>
</gene>
<evidence type="ECO:0000313" key="6">
    <source>
        <dbReference type="Proteomes" id="UP000054007"/>
    </source>
</evidence>
<dbReference type="InterPro" id="IPR037217">
    <property type="entry name" value="Trp/Indoleamine_2_3_dOase-like"/>
</dbReference>
<evidence type="ECO:0000256" key="1">
    <source>
        <dbReference type="ARBA" id="ARBA00007119"/>
    </source>
</evidence>
<dbReference type="Proteomes" id="UP000054007">
    <property type="component" value="Unassembled WGS sequence"/>
</dbReference>
<dbReference type="OrthoDB" id="540174at2759"/>
<keyword evidence="2 4" id="KW-0479">Metal-binding</keyword>
<dbReference type="PANTHER" id="PTHR28657">
    <property type="entry name" value="INDOLEAMINE 2,3-DIOXYGENASE"/>
    <property type="match status" value="1"/>
</dbReference>
<dbReference type="GO" id="GO:0019441">
    <property type="term" value="P:L-tryptophan catabolic process to kynurenine"/>
    <property type="evidence" value="ECO:0007669"/>
    <property type="project" value="InterPro"/>
</dbReference>
<accession>A0A0D7BGZ0</accession>
<dbReference type="EMBL" id="KN880477">
    <property type="protein sequence ID" value="KIY69843.1"/>
    <property type="molecule type" value="Genomic_DNA"/>
</dbReference>
<dbReference type="GO" id="GO:0020037">
    <property type="term" value="F:heme binding"/>
    <property type="evidence" value="ECO:0007669"/>
    <property type="project" value="InterPro"/>
</dbReference>
<organism evidence="5 6">
    <name type="scientific">Cylindrobasidium torrendii FP15055 ss-10</name>
    <dbReference type="NCBI Taxonomy" id="1314674"/>
    <lineage>
        <taxon>Eukaryota</taxon>
        <taxon>Fungi</taxon>
        <taxon>Dikarya</taxon>
        <taxon>Basidiomycota</taxon>
        <taxon>Agaricomycotina</taxon>
        <taxon>Agaricomycetes</taxon>
        <taxon>Agaricomycetidae</taxon>
        <taxon>Agaricales</taxon>
        <taxon>Marasmiineae</taxon>
        <taxon>Physalacriaceae</taxon>
        <taxon>Cylindrobasidium</taxon>
    </lineage>
</organism>
<protein>
    <submittedName>
        <fullName evidence="5">Indoleamine 2,3-dioxygenase</fullName>
    </submittedName>
</protein>
<dbReference type="AlphaFoldDB" id="A0A0D7BGZ0"/>
<feature type="binding site" description="proximal binding residue" evidence="4">
    <location>
        <position position="401"/>
    </location>
    <ligand>
        <name>heme b</name>
        <dbReference type="ChEBI" id="CHEBI:60344"/>
    </ligand>
    <ligandPart>
        <name>Fe</name>
        <dbReference type="ChEBI" id="CHEBI:18248"/>
    </ligandPart>
</feature>
<name>A0A0D7BGZ0_9AGAR</name>
<keyword evidence="3 4" id="KW-0408">Iron</keyword>
<evidence type="ECO:0000313" key="5">
    <source>
        <dbReference type="EMBL" id="KIY69843.1"/>
    </source>
</evidence>
<evidence type="ECO:0000256" key="4">
    <source>
        <dbReference type="PIRSR" id="PIRSR600898-1"/>
    </source>
</evidence>
<dbReference type="STRING" id="1314674.A0A0D7BGZ0"/>
<dbReference type="PANTHER" id="PTHR28657:SF5">
    <property type="entry name" value="INDOLEAMINE 2,3-DIOXYGENASE"/>
    <property type="match status" value="1"/>
</dbReference>
<evidence type="ECO:0000256" key="3">
    <source>
        <dbReference type="ARBA" id="ARBA00023004"/>
    </source>
</evidence>
<keyword evidence="5" id="KW-0223">Dioxygenase</keyword>
<dbReference type="GO" id="GO:0033754">
    <property type="term" value="F:indoleamine 2,3-dioxygenase activity"/>
    <property type="evidence" value="ECO:0007669"/>
    <property type="project" value="TreeGrafter"/>
</dbReference>
<reference evidence="5 6" key="1">
    <citation type="journal article" date="2015" name="Fungal Genet. Biol.">
        <title>Evolution of novel wood decay mechanisms in Agaricales revealed by the genome sequences of Fistulina hepatica and Cylindrobasidium torrendii.</title>
        <authorList>
            <person name="Floudas D."/>
            <person name="Held B.W."/>
            <person name="Riley R."/>
            <person name="Nagy L.G."/>
            <person name="Koehler G."/>
            <person name="Ransdell A.S."/>
            <person name="Younus H."/>
            <person name="Chow J."/>
            <person name="Chiniquy J."/>
            <person name="Lipzen A."/>
            <person name="Tritt A."/>
            <person name="Sun H."/>
            <person name="Haridas S."/>
            <person name="LaButti K."/>
            <person name="Ohm R.A."/>
            <person name="Kues U."/>
            <person name="Blanchette R.A."/>
            <person name="Grigoriev I.V."/>
            <person name="Minto R.E."/>
            <person name="Hibbett D.S."/>
        </authorList>
    </citation>
    <scope>NUCLEOTIDE SEQUENCE [LARGE SCALE GENOMIC DNA]</scope>
    <source>
        <strain evidence="5 6">FP15055 ss-10</strain>
    </source>
</reference>
<dbReference type="SUPFAM" id="SSF140959">
    <property type="entry name" value="Indolic compounds 2,3-dioxygenase-like"/>
    <property type="match status" value="1"/>
</dbReference>
<dbReference type="GO" id="GO:0046872">
    <property type="term" value="F:metal ion binding"/>
    <property type="evidence" value="ECO:0007669"/>
    <property type="project" value="UniProtKB-KW"/>
</dbReference>
<proteinExistence type="inferred from homology"/>
<dbReference type="GO" id="GO:0034354">
    <property type="term" value="P:'de novo' NAD+ biosynthetic process from L-tryptophan"/>
    <property type="evidence" value="ECO:0007669"/>
    <property type="project" value="TreeGrafter"/>
</dbReference>
<keyword evidence="5" id="KW-0560">Oxidoreductase</keyword>
<dbReference type="Gene3D" id="1.20.58.480">
    <property type="match status" value="1"/>
</dbReference>
<comment type="similarity">
    <text evidence="1">Belongs to the indoleamine 2,3-dioxygenase family.</text>
</comment>
<dbReference type="Pfam" id="PF01231">
    <property type="entry name" value="IDO"/>
    <property type="match status" value="1"/>
</dbReference>
<dbReference type="InterPro" id="IPR000898">
    <property type="entry name" value="Indolamine_dOase"/>
</dbReference>